<proteinExistence type="inferred from homology"/>
<dbReference type="STRING" id="99656.SAMN05421659_102340"/>
<dbReference type="RefSeq" id="WP_092450830.1">
    <property type="nucleotide sequence ID" value="NZ_FOJI01000002.1"/>
</dbReference>
<dbReference type="InterPro" id="IPR007607">
    <property type="entry name" value="BacA/B"/>
</dbReference>
<sequence>MGFFKDFKEDLSQAVNDLVTEPETEKTKDEDVMVNTLDDASISDMAASIEKEAMDSIESSIKADNLIESLAADIKSEVGISANDIEEDDEDVIDETAVITKGLSVIGDLNSKGSIDLFGFVEGNVICKGKLTVSGSIVGDSKAAEVFANNAQIEGNIEAYGSIKIGQGSVIVGNIAATSAVIAGAVKGDIDIQGPVIIDASAVIVGDIKSKSVQINNGATIEGRCSQCYADINANAIFDKKKK</sequence>
<name>A0A1I0N3E7_9FIRM</name>
<dbReference type="PANTHER" id="PTHR35024">
    <property type="entry name" value="HYPOTHETICAL CYTOSOLIC PROTEIN"/>
    <property type="match status" value="1"/>
</dbReference>
<evidence type="ECO:0000313" key="2">
    <source>
        <dbReference type="EMBL" id="SEV95341.1"/>
    </source>
</evidence>
<dbReference type="EMBL" id="FOJI01000002">
    <property type="protein sequence ID" value="SEV95341.1"/>
    <property type="molecule type" value="Genomic_DNA"/>
</dbReference>
<dbReference type="Proteomes" id="UP000199701">
    <property type="component" value="Unassembled WGS sequence"/>
</dbReference>
<dbReference type="OrthoDB" id="1651736at2"/>
<evidence type="ECO:0000313" key="3">
    <source>
        <dbReference type="Proteomes" id="UP000199701"/>
    </source>
</evidence>
<organism evidence="2 3">
    <name type="scientific">[Clostridium] fimetarium</name>
    <dbReference type="NCBI Taxonomy" id="99656"/>
    <lineage>
        <taxon>Bacteria</taxon>
        <taxon>Bacillati</taxon>
        <taxon>Bacillota</taxon>
        <taxon>Clostridia</taxon>
        <taxon>Lachnospirales</taxon>
        <taxon>Lachnospiraceae</taxon>
    </lineage>
</organism>
<dbReference type="PANTHER" id="PTHR35024:SF4">
    <property type="entry name" value="POLYMER-FORMING CYTOSKELETAL PROTEIN"/>
    <property type="match status" value="1"/>
</dbReference>
<accession>A0A1I0N3E7</accession>
<keyword evidence="3" id="KW-1185">Reference proteome</keyword>
<protein>
    <submittedName>
        <fullName evidence="2">Protein CcmA, bactofilin family</fullName>
    </submittedName>
</protein>
<reference evidence="2 3" key="1">
    <citation type="submission" date="2016-10" db="EMBL/GenBank/DDBJ databases">
        <authorList>
            <person name="de Groot N.N."/>
        </authorList>
    </citation>
    <scope>NUCLEOTIDE SEQUENCE [LARGE SCALE GENOMIC DNA]</scope>
    <source>
        <strain evidence="2 3">DSM 9179</strain>
    </source>
</reference>
<comment type="similarity">
    <text evidence="1">Belongs to the bactofilin family.</text>
</comment>
<evidence type="ECO:0000256" key="1">
    <source>
        <dbReference type="ARBA" id="ARBA00044755"/>
    </source>
</evidence>
<dbReference type="AlphaFoldDB" id="A0A1I0N3E7"/>
<gene>
    <name evidence="2" type="ORF">SAMN05421659_102340</name>
</gene>
<dbReference type="Pfam" id="PF04519">
    <property type="entry name" value="Bactofilin"/>
    <property type="match status" value="1"/>
</dbReference>